<dbReference type="EMBL" id="JAKIKU010000002">
    <property type="protein sequence ID" value="MCL1044897.1"/>
    <property type="molecule type" value="Genomic_DNA"/>
</dbReference>
<dbReference type="Proteomes" id="UP001202134">
    <property type="component" value="Unassembled WGS sequence"/>
</dbReference>
<dbReference type="InterPro" id="IPR007298">
    <property type="entry name" value="Cu-R_lipoprotein_NlpE"/>
</dbReference>
<proteinExistence type="predicted"/>
<dbReference type="Gene3D" id="2.40.128.640">
    <property type="match status" value="1"/>
</dbReference>
<dbReference type="PROSITE" id="PS51257">
    <property type="entry name" value="PROKAR_LIPOPROTEIN"/>
    <property type="match status" value="1"/>
</dbReference>
<sequence length="160" mass="17768">MNAIRIIAVIAMLMAISILTACSDSQLSFDPDPTKGSLHTVNWPGVYQGTFPCPSCDGMKTTLTLIPPNQYTISTEHLGQDPLPFNNSGLFHWDKTGNVIYLDRGQIYHVVEEKMFLLNVESERIRGENAEKYIVNKIAELPSRPAISSDFIPASSLVRD</sequence>
<evidence type="ECO:0000313" key="3">
    <source>
        <dbReference type="Proteomes" id="UP001202134"/>
    </source>
</evidence>
<feature type="signal peptide" evidence="1">
    <location>
        <begin position="1"/>
        <end position="21"/>
    </location>
</feature>
<gene>
    <name evidence="2" type="ORF">L2737_06090</name>
</gene>
<reference evidence="2 3" key="1">
    <citation type="submission" date="2022-01" db="EMBL/GenBank/DDBJ databases">
        <title>Whole genome-based taxonomy of the Shewanellaceae.</title>
        <authorList>
            <person name="Martin-Rodriguez A.J."/>
        </authorList>
    </citation>
    <scope>NUCLEOTIDE SEQUENCE [LARGE SCALE GENOMIC DNA]</scope>
    <source>
        <strain evidence="2 3">DSM 24955</strain>
    </source>
</reference>
<feature type="chain" id="PRO_5045799991" evidence="1">
    <location>
        <begin position="22"/>
        <end position="160"/>
    </location>
</feature>
<keyword evidence="3" id="KW-1185">Reference proteome</keyword>
<protein>
    <submittedName>
        <fullName evidence="2">Copper resistance protein NlpE</fullName>
    </submittedName>
</protein>
<accession>A0ABT0KM32</accession>
<dbReference type="RefSeq" id="WP_248955091.1">
    <property type="nucleotide sequence ID" value="NZ_JAKIKU010000002.1"/>
</dbReference>
<name>A0ABT0KM32_9GAMM</name>
<comment type="caution">
    <text evidence="2">The sequence shown here is derived from an EMBL/GenBank/DDBJ whole genome shotgun (WGS) entry which is preliminary data.</text>
</comment>
<evidence type="ECO:0000313" key="2">
    <source>
        <dbReference type="EMBL" id="MCL1044897.1"/>
    </source>
</evidence>
<organism evidence="2 3">
    <name type="scientific">Shewanella electrodiphila</name>
    <dbReference type="NCBI Taxonomy" id="934143"/>
    <lineage>
        <taxon>Bacteria</taxon>
        <taxon>Pseudomonadati</taxon>
        <taxon>Pseudomonadota</taxon>
        <taxon>Gammaproteobacteria</taxon>
        <taxon>Alteromonadales</taxon>
        <taxon>Shewanellaceae</taxon>
        <taxon>Shewanella</taxon>
    </lineage>
</organism>
<dbReference type="Pfam" id="PF04170">
    <property type="entry name" value="NlpE"/>
    <property type="match status" value="1"/>
</dbReference>
<keyword evidence="1" id="KW-0732">Signal</keyword>
<evidence type="ECO:0000256" key="1">
    <source>
        <dbReference type="SAM" id="SignalP"/>
    </source>
</evidence>